<comment type="caution">
    <text evidence="2">The sequence shown here is derived from an EMBL/GenBank/DDBJ whole genome shotgun (WGS) entry which is preliminary data.</text>
</comment>
<dbReference type="GO" id="GO:0019005">
    <property type="term" value="C:SCF ubiquitin ligase complex"/>
    <property type="evidence" value="ECO:0007669"/>
    <property type="project" value="TreeGrafter"/>
</dbReference>
<evidence type="ECO:0000313" key="3">
    <source>
        <dbReference type="Proteomes" id="UP000585474"/>
    </source>
</evidence>
<feature type="domain" description="F-box/LRR-repeat protein 15-like leucin rich repeat" evidence="1">
    <location>
        <begin position="4"/>
        <end position="93"/>
    </location>
</feature>
<accession>A0A7J0E7Q9</accession>
<feature type="domain" description="F-box/LRR-repeat protein 15-like leucin rich repeat" evidence="1">
    <location>
        <begin position="113"/>
        <end position="194"/>
    </location>
</feature>
<dbReference type="InterPro" id="IPR006553">
    <property type="entry name" value="Leu-rich_rpt_Cys-con_subtyp"/>
</dbReference>
<gene>
    <name evidence="2" type="ORF">Acr_02g0007180</name>
</gene>
<dbReference type="OrthoDB" id="550575at2759"/>
<dbReference type="AlphaFoldDB" id="A0A7J0E7Q9"/>
<keyword evidence="3" id="KW-1185">Reference proteome</keyword>
<dbReference type="PANTHER" id="PTHR13318:SF105">
    <property type="entry name" value="F-BOX_LRR-REPEAT PROTEIN 3"/>
    <property type="match status" value="1"/>
</dbReference>
<dbReference type="Gene3D" id="3.80.10.10">
    <property type="entry name" value="Ribonuclease Inhibitor"/>
    <property type="match status" value="1"/>
</dbReference>
<evidence type="ECO:0000259" key="1">
    <source>
        <dbReference type="Pfam" id="PF25372"/>
    </source>
</evidence>
<evidence type="ECO:0000313" key="2">
    <source>
        <dbReference type="EMBL" id="GFY82478.1"/>
    </source>
</evidence>
<dbReference type="PANTHER" id="PTHR13318">
    <property type="entry name" value="PARTNER OF PAIRED, ISOFORM B-RELATED"/>
    <property type="match status" value="1"/>
</dbReference>
<dbReference type="EMBL" id="BJWL01000002">
    <property type="protein sequence ID" value="GFY82478.1"/>
    <property type="molecule type" value="Genomic_DNA"/>
</dbReference>
<dbReference type="SMART" id="SM00367">
    <property type="entry name" value="LRR_CC"/>
    <property type="match status" value="5"/>
</dbReference>
<dbReference type="Pfam" id="PF25372">
    <property type="entry name" value="DUF7885"/>
    <property type="match status" value="2"/>
</dbReference>
<dbReference type="Proteomes" id="UP000585474">
    <property type="component" value="Unassembled WGS sequence"/>
</dbReference>
<name>A0A7J0E7Q9_9ERIC</name>
<dbReference type="GO" id="GO:0031146">
    <property type="term" value="P:SCF-dependent proteasomal ubiquitin-dependent protein catabolic process"/>
    <property type="evidence" value="ECO:0007669"/>
    <property type="project" value="TreeGrafter"/>
</dbReference>
<dbReference type="InterPro" id="IPR032675">
    <property type="entry name" value="LRR_dom_sf"/>
</dbReference>
<organism evidence="2 3">
    <name type="scientific">Actinidia rufa</name>
    <dbReference type="NCBI Taxonomy" id="165716"/>
    <lineage>
        <taxon>Eukaryota</taxon>
        <taxon>Viridiplantae</taxon>
        <taxon>Streptophyta</taxon>
        <taxon>Embryophyta</taxon>
        <taxon>Tracheophyta</taxon>
        <taxon>Spermatophyta</taxon>
        <taxon>Magnoliopsida</taxon>
        <taxon>eudicotyledons</taxon>
        <taxon>Gunneridae</taxon>
        <taxon>Pentapetalae</taxon>
        <taxon>asterids</taxon>
        <taxon>Ericales</taxon>
        <taxon>Actinidiaceae</taxon>
        <taxon>Actinidia</taxon>
    </lineage>
</organism>
<proteinExistence type="predicted"/>
<protein>
    <submittedName>
        <fullName evidence="2">RNI-like superfamily protein</fullName>
    </submittedName>
</protein>
<reference evidence="2 3" key="1">
    <citation type="submission" date="2019-07" db="EMBL/GenBank/DDBJ databases">
        <title>De Novo Assembly of kiwifruit Actinidia rufa.</title>
        <authorList>
            <person name="Sugita-Konishi S."/>
            <person name="Sato K."/>
            <person name="Mori E."/>
            <person name="Abe Y."/>
            <person name="Kisaki G."/>
            <person name="Hamano K."/>
            <person name="Suezawa K."/>
            <person name="Otani M."/>
            <person name="Fukuda T."/>
            <person name="Manabe T."/>
            <person name="Gomi K."/>
            <person name="Tabuchi M."/>
            <person name="Akimitsu K."/>
            <person name="Kataoka I."/>
        </authorList>
    </citation>
    <scope>NUCLEOTIDE SEQUENCE [LARGE SCALE GENOMIC DNA]</scope>
    <source>
        <strain evidence="3">cv. Fuchu</strain>
    </source>
</reference>
<sequence length="243" mass="26584">MESCSRVPKEAFVLIGQRCHFLEELDLTDNEIDDEGLKSISRCSKLSSLKLGICLNITDKGLAHIGMCCSKLAELDLYRSAGIADPGILSIAHGCPGLEMINIAYCLAAIAVGCKQLNKLDIKKCYNINDSGMIPLAHFSQNLRQINLSYTSVTDMGLLSLASISCLQNMTILHLKGLTPRGLVAALLACGGLTKVKLQASFKSLLAPPLCEHLEARGCAFQWREKMFQAELDPKCWKLQLEQ</sequence>
<dbReference type="InterPro" id="IPR057207">
    <property type="entry name" value="FBXL15_LRR"/>
</dbReference>
<dbReference type="SUPFAM" id="SSF52047">
    <property type="entry name" value="RNI-like"/>
    <property type="match status" value="1"/>
</dbReference>